<evidence type="ECO:0000313" key="1">
    <source>
        <dbReference type="EMBL" id="MBF4179685.1"/>
    </source>
</evidence>
<dbReference type="Proteomes" id="UP000628560">
    <property type="component" value="Unassembled WGS sequence"/>
</dbReference>
<comment type="caution">
    <text evidence="1">The sequence shown here is derived from an EMBL/GenBank/DDBJ whole genome shotgun (WGS) entry which is preliminary data.</text>
</comment>
<organism evidence="1 2">
    <name type="scientific">Lelliottia nimipressuralis</name>
    <dbReference type="NCBI Taxonomy" id="69220"/>
    <lineage>
        <taxon>Bacteria</taxon>
        <taxon>Pseudomonadati</taxon>
        <taxon>Pseudomonadota</taxon>
        <taxon>Gammaproteobacteria</taxon>
        <taxon>Enterobacterales</taxon>
        <taxon>Enterobacteriaceae</taxon>
        <taxon>Lelliottia</taxon>
    </lineage>
</organism>
<protein>
    <submittedName>
        <fullName evidence="1">Uncharacterized protein</fullName>
    </submittedName>
</protein>
<accession>A0ABD4KF79</accession>
<reference evidence="1 2" key="1">
    <citation type="submission" date="2020-11" db="EMBL/GenBank/DDBJ databases">
        <title>Identification of Lelliottia nimipressuralis from Wound Infection by Whole Genome-Based Bacterial Identification.</title>
        <authorList>
            <person name="Navarathna D.H."/>
            <person name="Choi H."/>
            <person name="Jinadatha C."/>
            <person name="Chatterjee P."/>
            <person name="Hwang M."/>
        </authorList>
    </citation>
    <scope>NUCLEOTIDE SEQUENCE [LARGE SCALE GENOMIC DNA]</scope>
    <source>
        <strain evidence="1 2">DN2020</strain>
    </source>
</reference>
<dbReference type="RefSeq" id="WP_194513983.1">
    <property type="nucleotide sequence ID" value="NZ_JADIXP010000012.1"/>
</dbReference>
<proteinExistence type="predicted"/>
<gene>
    <name evidence="1" type="ORF">ISP11_17610</name>
</gene>
<dbReference type="AlphaFoldDB" id="A0ABD4KF79"/>
<evidence type="ECO:0000313" key="2">
    <source>
        <dbReference type="Proteomes" id="UP000628560"/>
    </source>
</evidence>
<name>A0ABD4KF79_9ENTR</name>
<sequence>MTFKTVHGLGRSEYARKAIKFALDSGQSPHHVDAWLKWFDIQEPDCIVQPGGECCNRDSSGCSNCQHGLGVVCPDDCPQPEFYLGDLEEVAHAASKLAIEIAAGAIKAAHPMYISCVRDITRLLEGALDEVNASFATPGYVEGLIPE</sequence>
<dbReference type="EMBL" id="JADIXP010000012">
    <property type="protein sequence ID" value="MBF4179685.1"/>
    <property type="molecule type" value="Genomic_DNA"/>
</dbReference>